<proteinExistence type="predicted"/>
<evidence type="ECO:0000313" key="6">
    <source>
        <dbReference type="Proteomes" id="UP000034578"/>
    </source>
</evidence>
<evidence type="ECO:0000259" key="2">
    <source>
        <dbReference type="Pfam" id="PF26457"/>
    </source>
</evidence>
<gene>
    <name evidence="3" type="ORF">DU47_12830</name>
    <name evidence="4" type="ORF">DU80_07045</name>
</gene>
<feature type="coiled-coil region" evidence="1">
    <location>
        <begin position="65"/>
        <end position="92"/>
    </location>
</feature>
<comment type="caution">
    <text evidence="3">The sequence shown here is derived from an EMBL/GenBank/DDBJ whole genome shotgun (WGS) entry which is preliminary data.</text>
</comment>
<dbReference type="EMBL" id="JJQU01000093">
    <property type="protein sequence ID" value="KKH86879.1"/>
    <property type="molecule type" value="Genomic_DNA"/>
</dbReference>
<dbReference type="RefSeq" id="WP_048048187.1">
    <property type="nucleotide sequence ID" value="NZ_JJOS01000012.1"/>
</dbReference>
<dbReference type="Pfam" id="PF26457">
    <property type="entry name" value="DUF8136"/>
    <property type="match status" value="1"/>
</dbReference>
<keyword evidence="1" id="KW-0175">Coiled coil</keyword>
<reference evidence="5 6" key="1">
    <citation type="journal article" date="2015" name="ISME J.">
        <title>Genomic and phenotypic differentiation among Methanosarcina mazei populations from Columbia River sediment.</title>
        <authorList>
            <person name="Youngblut N.D."/>
            <person name="Wirth J.S."/>
            <person name="Henriksen J.R."/>
            <person name="Smith M."/>
            <person name="Simon H."/>
            <person name="Metcalf W.W."/>
            <person name="Whitaker R.J."/>
        </authorList>
    </citation>
    <scope>NUCLEOTIDE SEQUENCE [LARGE SCALE GENOMIC DNA]</scope>
    <source>
        <strain evidence="4 5">1.H.M.2.1</strain>
        <strain evidence="3 6">2.F.A.2.4</strain>
    </source>
</reference>
<dbReference type="Proteomes" id="UP000034152">
    <property type="component" value="Unassembled WGS sequence"/>
</dbReference>
<keyword evidence="6" id="KW-1185">Reference proteome</keyword>
<dbReference type="InterPro" id="IPR058449">
    <property type="entry name" value="DUF8136"/>
</dbReference>
<dbReference type="PATRIC" id="fig|2209.56.peg.1536"/>
<evidence type="ECO:0000256" key="1">
    <source>
        <dbReference type="SAM" id="Coils"/>
    </source>
</evidence>
<evidence type="ECO:0000313" key="4">
    <source>
        <dbReference type="EMBL" id="KKH86879.1"/>
    </source>
</evidence>
<accession>A0A0F8BQA0</accession>
<dbReference type="EMBL" id="JJOS01000012">
    <property type="protein sequence ID" value="KKG06137.1"/>
    <property type="molecule type" value="Genomic_DNA"/>
</dbReference>
<evidence type="ECO:0000313" key="3">
    <source>
        <dbReference type="EMBL" id="KKG06137.1"/>
    </source>
</evidence>
<dbReference type="Proteomes" id="UP000034578">
    <property type="component" value="Unassembled WGS sequence"/>
</dbReference>
<organism evidence="3 6">
    <name type="scientific">Methanosarcina mazei</name>
    <name type="common">Methanosarcina frisia</name>
    <dbReference type="NCBI Taxonomy" id="2209"/>
    <lineage>
        <taxon>Archaea</taxon>
        <taxon>Methanobacteriati</taxon>
        <taxon>Methanobacteriota</taxon>
        <taxon>Stenosarchaea group</taxon>
        <taxon>Methanomicrobia</taxon>
        <taxon>Methanosarcinales</taxon>
        <taxon>Methanosarcinaceae</taxon>
        <taxon>Methanosarcina</taxon>
    </lineage>
</organism>
<dbReference type="AlphaFoldDB" id="A0A0F8BQA0"/>
<sequence>MKTNTSSPIITLNFSSRNSLLSANSDLIAHLQDRLKAKRFRPQEGDSTKLAYMRVYLQAIQVQNSILKDTELDEIKNEIEELKEALKSQSKR</sequence>
<evidence type="ECO:0000313" key="5">
    <source>
        <dbReference type="Proteomes" id="UP000034152"/>
    </source>
</evidence>
<protein>
    <recommendedName>
        <fullName evidence="2">DUF8136 domain-containing protein</fullName>
    </recommendedName>
</protein>
<feature type="domain" description="DUF8136" evidence="2">
    <location>
        <begin position="25"/>
        <end position="85"/>
    </location>
</feature>
<name>A0A0F8BQA0_METMZ</name>